<dbReference type="Gene3D" id="2.60.40.2140">
    <property type="entry name" value="Beta-1,3-glucan-recognition protein, N-terminal domain"/>
    <property type="match status" value="1"/>
</dbReference>
<dbReference type="InterPro" id="IPR031756">
    <property type="entry name" value="BGBP_N"/>
</dbReference>
<dbReference type="VEuPathDB" id="VectorBase:ACON2_034463"/>
<dbReference type="InterPro" id="IPR043030">
    <property type="entry name" value="BGBP_N_sf"/>
</dbReference>
<organism evidence="2">
    <name type="scientific">Anopheles coluzzii</name>
    <name type="common">African malaria mosquito</name>
    <dbReference type="NCBI Taxonomy" id="1518534"/>
    <lineage>
        <taxon>Eukaryota</taxon>
        <taxon>Metazoa</taxon>
        <taxon>Ecdysozoa</taxon>
        <taxon>Arthropoda</taxon>
        <taxon>Hexapoda</taxon>
        <taxon>Insecta</taxon>
        <taxon>Pterygota</taxon>
        <taxon>Neoptera</taxon>
        <taxon>Endopterygota</taxon>
        <taxon>Diptera</taxon>
        <taxon>Nematocera</taxon>
        <taxon>Culicoidea</taxon>
        <taxon>Culicidae</taxon>
        <taxon>Anophelinae</taxon>
        <taxon>Anopheles</taxon>
    </lineage>
</organism>
<dbReference type="Pfam" id="PF15886">
    <property type="entry name" value="CBM39"/>
    <property type="match status" value="1"/>
</dbReference>
<reference evidence="2" key="1">
    <citation type="submission" date="2022-08" db="UniProtKB">
        <authorList>
            <consortium name="EnsemblMetazoa"/>
        </authorList>
    </citation>
    <scope>IDENTIFICATION</scope>
</reference>
<feature type="domain" description="CBM39" evidence="1">
    <location>
        <begin position="67"/>
        <end position="172"/>
    </location>
</feature>
<evidence type="ECO:0000313" key="2">
    <source>
        <dbReference type="EnsemblMetazoa" id="ACOM027301-PA.1"/>
    </source>
</evidence>
<accession>A0A8W7P9I3</accession>
<evidence type="ECO:0000259" key="1">
    <source>
        <dbReference type="PROSITE" id="PS51969"/>
    </source>
</evidence>
<dbReference type="AlphaFoldDB" id="A0A8W7P9I3"/>
<dbReference type="GO" id="GO:0030246">
    <property type="term" value="F:carbohydrate binding"/>
    <property type="evidence" value="ECO:0007669"/>
    <property type="project" value="InterPro"/>
</dbReference>
<dbReference type="EnsemblMetazoa" id="ACOM027301-RA">
    <property type="protein sequence ID" value="ACOM027301-PA.1"/>
    <property type="gene ID" value="ACOM027301"/>
</dbReference>
<protein>
    <recommendedName>
        <fullName evidence="1">CBM39 domain-containing protein</fullName>
    </recommendedName>
</protein>
<dbReference type="Proteomes" id="UP000075882">
    <property type="component" value="Unassembled WGS sequence"/>
</dbReference>
<proteinExistence type="predicted"/>
<name>A0A8W7P9I3_ANOCL</name>
<sequence>LLERATFSFVSVARTNLNPDSFPDSDLSSLAVQFTMRSLVHFILSLALVRLAWAQEDVHLPDYLVFTKQFAVHVQVREPSGIMVWTRDSPLIETFGLELYVGRGNHSTRGPIWDRQLLVNTSVLVDGKFFIHDDGMVVEVGDTIRYRFMVTHKKTLFHSNFRRILVTDHLFYRPKNNYCFSQCLVGDQQVAHEEVAHLKQLLEQKILQCVGTQASEHLFFPLENASKLVADAELYVKSRLFQVEALRPLVNSVVTTYLAHNGVGFRMYTLLDKFKVLELGQGYLDVIDFDSFLEESN</sequence>
<dbReference type="PROSITE" id="PS51969">
    <property type="entry name" value="CBM39"/>
    <property type="match status" value="1"/>
</dbReference>